<dbReference type="CDD" id="cd00841">
    <property type="entry name" value="MPP_YfcE"/>
    <property type="match status" value="1"/>
</dbReference>
<evidence type="ECO:0000313" key="5">
    <source>
        <dbReference type="Proteomes" id="UP000051451"/>
    </source>
</evidence>
<dbReference type="PANTHER" id="PTHR11124">
    <property type="entry name" value="VACUOLAR SORTING PROTEIN VPS29"/>
    <property type="match status" value="1"/>
</dbReference>
<keyword evidence="5" id="KW-1185">Reference proteome</keyword>
<protein>
    <recommendedName>
        <fullName evidence="2">Phosphoesterase</fullName>
        <ecNumber evidence="2">3.1.4.-</ecNumber>
    </recommendedName>
</protein>
<dbReference type="Proteomes" id="UP000051451">
    <property type="component" value="Unassembled WGS sequence"/>
</dbReference>
<evidence type="ECO:0000256" key="1">
    <source>
        <dbReference type="ARBA" id="ARBA00008950"/>
    </source>
</evidence>
<evidence type="ECO:0000259" key="3">
    <source>
        <dbReference type="Pfam" id="PF12850"/>
    </source>
</evidence>
<sequence length="182" mass="20950">MGGGKRVNTNFKMLVVSDSHGDRDILVRLLEHYQSDIDLFIHCGDSELPANDELFKTYHVVAGNCDYDPAFKNDQLITFEKKRIWLTHGHLYQVNFSMENLKLASQQQRADFCFFGHTHRLGFEMNEHCLFLNPGSISLPRGEYARLGGTFAIISVNNEIIKVQYYNHDFQAISELNGKFEN</sequence>
<dbReference type="SUPFAM" id="SSF56300">
    <property type="entry name" value="Metallo-dependent phosphatases"/>
    <property type="match status" value="1"/>
</dbReference>
<dbReference type="STRING" id="1423750.FC89_GL000603"/>
<dbReference type="EMBL" id="AZGB01000015">
    <property type="protein sequence ID" value="KRM06458.1"/>
    <property type="molecule type" value="Genomic_DNA"/>
</dbReference>
<dbReference type="GO" id="GO:0016787">
    <property type="term" value="F:hydrolase activity"/>
    <property type="evidence" value="ECO:0007669"/>
    <property type="project" value="UniProtKB-UniRule"/>
</dbReference>
<organism evidence="4 5">
    <name type="scientific">Liquorilactobacillus ghanensis DSM 18630</name>
    <dbReference type="NCBI Taxonomy" id="1423750"/>
    <lineage>
        <taxon>Bacteria</taxon>
        <taxon>Bacillati</taxon>
        <taxon>Bacillota</taxon>
        <taxon>Bacilli</taxon>
        <taxon>Lactobacillales</taxon>
        <taxon>Lactobacillaceae</taxon>
        <taxon>Liquorilactobacillus</taxon>
    </lineage>
</organism>
<comment type="cofactor">
    <cofactor evidence="2">
        <name>a divalent metal cation</name>
        <dbReference type="ChEBI" id="CHEBI:60240"/>
    </cofactor>
</comment>
<gene>
    <name evidence="4" type="ORF">FC89_GL000603</name>
</gene>
<dbReference type="InterPro" id="IPR024654">
    <property type="entry name" value="Calcineurin-like_PHP_lpxH"/>
</dbReference>
<comment type="caution">
    <text evidence="4">The sequence shown here is derived from an EMBL/GenBank/DDBJ whole genome shotgun (WGS) entry which is preliminary data.</text>
</comment>
<accession>A0A0R1VLC8</accession>
<feature type="domain" description="Calcineurin-like phosphoesterase" evidence="3">
    <location>
        <begin position="12"/>
        <end position="158"/>
    </location>
</feature>
<evidence type="ECO:0000313" key="4">
    <source>
        <dbReference type="EMBL" id="KRM06458.1"/>
    </source>
</evidence>
<dbReference type="Pfam" id="PF12850">
    <property type="entry name" value="Metallophos_2"/>
    <property type="match status" value="1"/>
</dbReference>
<name>A0A0R1VLC8_9LACO</name>
<reference evidence="4 5" key="1">
    <citation type="journal article" date="2015" name="Genome Announc.">
        <title>Expanding the biotechnology potential of lactobacilli through comparative genomics of 213 strains and associated genera.</title>
        <authorList>
            <person name="Sun Z."/>
            <person name="Harris H.M."/>
            <person name="McCann A."/>
            <person name="Guo C."/>
            <person name="Argimon S."/>
            <person name="Zhang W."/>
            <person name="Yang X."/>
            <person name="Jeffery I.B."/>
            <person name="Cooney J.C."/>
            <person name="Kagawa T.F."/>
            <person name="Liu W."/>
            <person name="Song Y."/>
            <person name="Salvetti E."/>
            <person name="Wrobel A."/>
            <person name="Rasinkangas P."/>
            <person name="Parkhill J."/>
            <person name="Rea M.C."/>
            <person name="O'Sullivan O."/>
            <person name="Ritari J."/>
            <person name="Douillard F.P."/>
            <person name="Paul Ross R."/>
            <person name="Yang R."/>
            <person name="Briner A.E."/>
            <person name="Felis G.E."/>
            <person name="de Vos W.M."/>
            <person name="Barrangou R."/>
            <person name="Klaenhammer T.R."/>
            <person name="Caufield P.W."/>
            <person name="Cui Y."/>
            <person name="Zhang H."/>
            <person name="O'Toole P.W."/>
        </authorList>
    </citation>
    <scope>NUCLEOTIDE SEQUENCE [LARGE SCALE GENOMIC DNA]</scope>
    <source>
        <strain evidence="4 5">DSM 18630</strain>
    </source>
</reference>
<dbReference type="AlphaFoldDB" id="A0A0R1VLC8"/>
<dbReference type="Gene3D" id="3.60.21.10">
    <property type="match status" value="1"/>
</dbReference>
<dbReference type="InterPro" id="IPR029052">
    <property type="entry name" value="Metallo-depent_PP-like"/>
</dbReference>
<keyword evidence="2" id="KW-0479">Metal-binding</keyword>
<dbReference type="EC" id="3.1.4.-" evidence="2"/>
<dbReference type="InterPro" id="IPR000979">
    <property type="entry name" value="Phosphodiesterase_MJ0936/Vps29"/>
</dbReference>
<dbReference type="InterPro" id="IPR041802">
    <property type="entry name" value="MPP_YfcE"/>
</dbReference>
<comment type="similarity">
    <text evidence="1 2">Belongs to the metallophosphoesterase superfamily. YfcE family.</text>
</comment>
<evidence type="ECO:0000256" key="2">
    <source>
        <dbReference type="RuleBase" id="RU362039"/>
    </source>
</evidence>
<proteinExistence type="inferred from homology"/>
<dbReference type="NCBIfam" id="TIGR00040">
    <property type="entry name" value="yfcE"/>
    <property type="match status" value="1"/>
</dbReference>
<dbReference type="PATRIC" id="fig|1423750.3.peg.624"/>
<dbReference type="OrthoDB" id="9800565at2"/>
<dbReference type="GO" id="GO:0046872">
    <property type="term" value="F:metal ion binding"/>
    <property type="evidence" value="ECO:0007669"/>
    <property type="project" value="UniProtKB-KW"/>
</dbReference>